<reference evidence="3 4" key="1">
    <citation type="submission" date="2016-10" db="EMBL/GenBank/DDBJ databases">
        <title>Genome of airborne Acinetobacter sp. 5-2Ac02 in the hospital environment: Species near to Acinetobacter towneri.</title>
        <authorList>
            <person name="Barbosa B."/>
            <person name="Fernandez-Garcia L."/>
            <person name="Gato E."/>
            <person name="Leao R."/>
            <person name="Albano R."/>
            <person name="Fernandez B."/>
            <person name="Fernandez-Cuenca F."/>
            <person name="Marques E."/>
            <person name="Tomas M."/>
        </authorList>
    </citation>
    <scope>NUCLEOTIDE SEQUENCE [LARGE SCALE GENOMIC DNA]</scope>
    <source>
        <strain evidence="3 4">5-2Ac02</strain>
    </source>
</reference>
<dbReference type="PANTHER" id="PTHR43606:SF2">
    <property type="entry name" value="ALKALINE PHOSPHATASE FAMILY PROTEIN (AFU_ORTHOLOGUE AFUA_5G03860)"/>
    <property type="match status" value="1"/>
</dbReference>
<dbReference type="AlphaFoldDB" id="A0A1E8E2I9"/>
<proteinExistence type="predicted"/>
<evidence type="ECO:0000259" key="2">
    <source>
        <dbReference type="Pfam" id="PF16655"/>
    </source>
</evidence>
<dbReference type="EMBL" id="MKQS01000007">
    <property type="protein sequence ID" value="OFE43892.1"/>
    <property type="molecule type" value="Genomic_DNA"/>
</dbReference>
<dbReference type="PANTHER" id="PTHR43606">
    <property type="entry name" value="PHOSPHATASE, PUTATIVE (AFU_ORTHOLOGUE AFUA_6G08710)-RELATED"/>
    <property type="match status" value="1"/>
</dbReference>
<dbReference type="STRING" id="202956.BJN41_04000"/>
<dbReference type="InterPro" id="IPR029052">
    <property type="entry name" value="Metallo-depent_PP-like"/>
</dbReference>
<dbReference type="InterPro" id="IPR038607">
    <property type="entry name" value="PhoD-like_sf"/>
</dbReference>
<evidence type="ECO:0000259" key="1">
    <source>
        <dbReference type="Pfam" id="PF09423"/>
    </source>
</evidence>
<dbReference type="PROSITE" id="PS51257">
    <property type="entry name" value="PROKAR_LIPOPROTEIN"/>
    <property type="match status" value="1"/>
</dbReference>
<dbReference type="CDD" id="cd07389">
    <property type="entry name" value="MPP_PhoD"/>
    <property type="match status" value="1"/>
</dbReference>
<dbReference type="Proteomes" id="UP000186931">
    <property type="component" value="Unassembled WGS sequence"/>
</dbReference>
<dbReference type="InterPro" id="IPR018946">
    <property type="entry name" value="PhoD-like_MPP"/>
</dbReference>
<protein>
    <submittedName>
        <fullName evidence="3">Alkaline phosphatase</fullName>
    </submittedName>
</protein>
<dbReference type="RefSeq" id="WP_070153926.1">
    <property type="nucleotide sequence ID" value="NZ_MKQS01000007.1"/>
</dbReference>
<dbReference type="Pfam" id="PF09423">
    <property type="entry name" value="PhoD"/>
    <property type="match status" value="1"/>
</dbReference>
<dbReference type="InterPro" id="IPR052900">
    <property type="entry name" value="Phospholipid_Metab_Enz"/>
</dbReference>
<feature type="domain" description="Phospholipase D N-terminal" evidence="2">
    <location>
        <begin position="48"/>
        <end position="137"/>
    </location>
</feature>
<comment type="caution">
    <text evidence="3">The sequence shown here is derived from an EMBL/GenBank/DDBJ whole genome shotgun (WGS) entry which is preliminary data.</text>
</comment>
<dbReference type="InterPro" id="IPR032093">
    <property type="entry name" value="PhoD_N"/>
</dbReference>
<organism evidence="3 4">
    <name type="scientific">Acinetobacter towneri</name>
    <dbReference type="NCBI Taxonomy" id="202956"/>
    <lineage>
        <taxon>Bacteria</taxon>
        <taxon>Pseudomonadati</taxon>
        <taxon>Pseudomonadota</taxon>
        <taxon>Gammaproteobacteria</taxon>
        <taxon>Moraxellales</taxon>
        <taxon>Moraxellaceae</taxon>
        <taxon>Acinetobacter</taxon>
    </lineage>
</organism>
<dbReference type="SUPFAM" id="SSF56300">
    <property type="entry name" value="Metallo-dependent phosphatases"/>
    <property type="match status" value="1"/>
</dbReference>
<evidence type="ECO:0000313" key="3">
    <source>
        <dbReference type="EMBL" id="OFE43892.1"/>
    </source>
</evidence>
<name>A0A1E8E2I9_9GAMM</name>
<dbReference type="Gene3D" id="2.60.40.380">
    <property type="entry name" value="Purple acid phosphatase-like, N-terminal"/>
    <property type="match status" value="1"/>
</dbReference>
<evidence type="ECO:0000313" key="4">
    <source>
        <dbReference type="Proteomes" id="UP000186931"/>
    </source>
</evidence>
<dbReference type="Pfam" id="PF16655">
    <property type="entry name" value="PhoD_N"/>
    <property type="match status" value="1"/>
</dbReference>
<dbReference type="Gene3D" id="3.60.21.70">
    <property type="entry name" value="PhoD-like phosphatase"/>
    <property type="match status" value="1"/>
</dbReference>
<feature type="domain" description="PhoD-like phosphatase metallophosphatase" evidence="1">
    <location>
        <begin position="147"/>
        <end position="553"/>
    </location>
</feature>
<accession>A0A1E8E2I9</accession>
<gene>
    <name evidence="3" type="ORF">BJN41_04000</name>
</gene>
<sequence>MNIRLTRRELIQKSLAGFGVLSLPVALTACGDDNESTAGNALKVQFLHGVASGDPLHDRVILWTRLTPNDNAARLEVVWEIASDEAFKQLVNTGKVQTNAAQDFTVKVDADRLQVGTKYYYRFRFGNTVSVVGQTKTLPQRSDQVKFAVCSCSNYPAGYFHVYKEMAQESNLDVIIHLGDYIYEYGQGGYATDDAQQLGRTFAADNDKEIIKLDDYRKRYALYRTDADLQAAHQRHPFIVIWDDHELSNDTWEAGADNHQEDEGSFIERKLAALQAYFEWMPIRPVAENDHLNIYRQFDFGGLVNLMMLDTRILARHKQLNYNDYMTATGIDAVKFQTDLLNPQRTLMGVAQRQWLQGQLIQSTAPWNVLGQQVLMAKMLIPQELLLLLGQITNGDQRPETLAQMKQKITELLTLKMRLKANDPTLTAMDKARLRAVAPYNLDAWDGYAYDREVVYGTLQQLGKKAVVLAGDTHNAWAASLHTHETNHEVGVEFATSSVSSPGIEYYLNVPADEMAALEYAFQELIDELDYCNLNQRGYLTVTFNHDQVVADWKFVDTVKAREYKIDSTRSHQMTYDVHLKPIIEVAKTA</sequence>